<dbReference type="AlphaFoldDB" id="D1BY36"/>
<dbReference type="EMBL" id="CP001821">
    <property type="protein sequence ID" value="ACZ29879.1"/>
    <property type="molecule type" value="Genomic_DNA"/>
</dbReference>
<evidence type="ECO:0008006" key="5">
    <source>
        <dbReference type="Google" id="ProtNLM"/>
    </source>
</evidence>
<dbReference type="KEGG" id="xce:Xcel_0845"/>
<dbReference type="eggNOG" id="ENOG5032V07">
    <property type="taxonomic scope" value="Bacteria"/>
</dbReference>
<evidence type="ECO:0000313" key="4">
    <source>
        <dbReference type="Proteomes" id="UP000002255"/>
    </source>
</evidence>
<feature type="chain" id="PRO_5003021360" description="ATP/GTP-binding protein" evidence="2">
    <location>
        <begin position="29"/>
        <end position="318"/>
    </location>
</feature>
<dbReference type="HOGENOM" id="CLU_071262_0_0_11"/>
<keyword evidence="2" id="KW-0732">Signal</keyword>
<dbReference type="STRING" id="446471.Xcel_0845"/>
<gene>
    <name evidence="3" type="ordered locus">Xcel_0845</name>
</gene>
<protein>
    <recommendedName>
        <fullName evidence="5">ATP/GTP-binding protein</fullName>
    </recommendedName>
</protein>
<proteinExistence type="predicted"/>
<reference evidence="4" key="1">
    <citation type="submission" date="2009-11" db="EMBL/GenBank/DDBJ databases">
        <title>The complete chromosome of Xylanimonas cellulosilytica DSM 15894.</title>
        <authorList>
            <consortium name="US DOE Joint Genome Institute (JGI-PGF)"/>
            <person name="Lucas S."/>
            <person name="Copeland A."/>
            <person name="Lapidus A."/>
            <person name="Glavina del Rio T."/>
            <person name="Dalin E."/>
            <person name="Tice H."/>
            <person name="Bruce D."/>
            <person name="Goodwin L."/>
            <person name="Pitluck S."/>
            <person name="Kyrpides N."/>
            <person name="Mavromatis K."/>
            <person name="Ivanova N."/>
            <person name="Mikhailova N."/>
            <person name="Foster B."/>
            <person name="Clum A."/>
            <person name="Brettin T."/>
            <person name="Detter J.C."/>
            <person name="Han C."/>
            <person name="Larimer F."/>
            <person name="Land M."/>
            <person name="Hauser L."/>
            <person name="Markowitz V."/>
            <person name="Cheng J.F."/>
            <person name="Hugenholtz P."/>
            <person name="Woyke T."/>
            <person name="Wu D."/>
            <person name="Gehrich-Schroeter G."/>
            <person name="Schneider S."/>
            <person name="Pukall S.R."/>
            <person name="Klenk H.P."/>
            <person name="Eisen J.A."/>
        </authorList>
    </citation>
    <scope>NUCLEOTIDE SEQUENCE [LARGE SCALE GENOMIC DNA]</scope>
    <source>
        <strain evidence="4">DSM 15894 / CECT 5975 / LMG 20990 / XIL07</strain>
    </source>
</reference>
<sequence>MRARFLIAATAATTAVLTAVVGLAPAQADGPDCKQVDRTTGKCLVFVDPPPPPAHDTEPVSDPAPGDSRAGSACVNDLSIWNAGDDVVPVACTSDAGYWSNAYGCYIQLMDPQPPPRPERAGTEGAVYTCTIPPPRGGMTALWLESPPDAAEAGPSPREIAQRAVDSMDLHAIDIGMVPEPGPDRVGIVGLPVWMWAANPGASTTGPQTASASAGGITITATARIQRITWDMGDGTTVVCDGPGTPYQDKFGKTSSPDCGHTYTTSSANQPDGRFTVSATSDWVISWEGAGQTGTIRLDGLARSVQVAIGEVQVLVQP</sequence>
<reference evidence="3 4" key="2">
    <citation type="journal article" date="2010" name="Stand. Genomic Sci.">
        <title>Complete genome sequence of Xylanimonas cellulosilytica type strain (XIL07).</title>
        <authorList>
            <person name="Foster B."/>
            <person name="Pukall R."/>
            <person name="Abt B."/>
            <person name="Nolan M."/>
            <person name="Glavina Del Rio T."/>
            <person name="Chen F."/>
            <person name="Lucas S."/>
            <person name="Tice H."/>
            <person name="Pitluck S."/>
            <person name="Cheng J.-F."/>
            <person name="Chertkov O."/>
            <person name="Brettin T."/>
            <person name="Han C."/>
            <person name="Detter J.C."/>
            <person name="Bruce D."/>
            <person name="Goodwin L."/>
            <person name="Ivanova N."/>
            <person name="Mavromatis K."/>
            <person name="Pati A."/>
            <person name="Mikhailova N."/>
            <person name="Chen A."/>
            <person name="Palaniappan K."/>
            <person name="Land M."/>
            <person name="Hauser L."/>
            <person name="Chang Y.-J."/>
            <person name="Jeffries C.D."/>
            <person name="Chain P."/>
            <person name="Rohde M."/>
            <person name="Goeker M."/>
            <person name="Bristow J."/>
            <person name="Eisen J.A."/>
            <person name="Markowitz V."/>
            <person name="Hugenholtz P."/>
            <person name="Kyrpides N.C."/>
            <person name="Klenk H.-P."/>
            <person name="Lapidus A."/>
        </authorList>
    </citation>
    <scope>NUCLEOTIDE SEQUENCE [LARGE SCALE GENOMIC DNA]</scope>
    <source>
        <strain evidence="4">DSM 15894 / CECT 5975 / LMG 20990 / XIL07</strain>
    </source>
</reference>
<feature type="region of interest" description="Disordered" evidence="1">
    <location>
        <begin position="48"/>
        <end position="70"/>
    </location>
</feature>
<dbReference type="OrthoDB" id="3742379at2"/>
<evidence type="ECO:0000256" key="1">
    <source>
        <dbReference type="SAM" id="MobiDB-lite"/>
    </source>
</evidence>
<dbReference type="RefSeq" id="WP_012877621.1">
    <property type="nucleotide sequence ID" value="NC_013530.1"/>
</dbReference>
<evidence type="ECO:0000256" key="2">
    <source>
        <dbReference type="SAM" id="SignalP"/>
    </source>
</evidence>
<accession>D1BY36</accession>
<organism evidence="3 4">
    <name type="scientific">Xylanimonas cellulosilytica (strain DSM 15894 / JCM 12276 / CECT 5975 / KCTC 9989 / LMG 20990 / NBRC 107835 / XIL07)</name>
    <dbReference type="NCBI Taxonomy" id="446471"/>
    <lineage>
        <taxon>Bacteria</taxon>
        <taxon>Bacillati</taxon>
        <taxon>Actinomycetota</taxon>
        <taxon>Actinomycetes</taxon>
        <taxon>Micrococcales</taxon>
        <taxon>Promicromonosporaceae</taxon>
        <taxon>Xylanimonas</taxon>
    </lineage>
</organism>
<dbReference type="Proteomes" id="UP000002255">
    <property type="component" value="Chromosome"/>
</dbReference>
<feature type="signal peptide" evidence="2">
    <location>
        <begin position="1"/>
        <end position="28"/>
    </location>
</feature>
<evidence type="ECO:0000313" key="3">
    <source>
        <dbReference type="EMBL" id="ACZ29879.1"/>
    </source>
</evidence>
<keyword evidence="4" id="KW-1185">Reference proteome</keyword>
<name>D1BY36_XYLCX</name>